<reference evidence="1" key="1">
    <citation type="submission" date="2014-11" db="EMBL/GenBank/DDBJ databases">
        <authorList>
            <person name="Amaro Gonzalez C."/>
        </authorList>
    </citation>
    <scope>NUCLEOTIDE SEQUENCE</scope>
</reference>
<evidence type="ECO:0000313" key="1">
    <source>
        <dbReference type="EMBL" id="JAH43511.1"/>
    </source>
</evidence>
<organism evidence="1">
    <name type="scientific">Anguilla anguilla</name>
    <name type="common">European freshwater eel</name>
    <name type="synonym">Muraena anguilla</name>
    <dbReference type="NCBI Taxonomy" id="7936"/>
    <lineage>
        <taxon>Eukaryota</taxon>
        <taxon>Metazoa</taxon>
        <taxon>Chordata</taxon>
        <taxon>Craniata</taxon>
        <taxon>Vertebrata</taxon>
        <taxon>Euteleostomi</taxon>
        <taxon>Actinopterygii</taxon>
        <taxon>Neopterygii</taxon>
        <taxon>Teleostei</taxon>
        <taxon>Anguilliformes</taxon>
        <taxon>Anguillidae</taxon>
        <taxon>Anguilla</taxon>
    </lineage>
</organism>
<dbReference type="AlphaFoldDB" id="A0A0E9SQD0"/>
<protein>
    <submittedName>
        <fullName evidence="1">Uncharacterized protein</fullName>
    </submittedName>
</protein>
<proteinExistence type="predicted"/>
<name>A0A0E9SQD0_ANGAN</name>
<reference evidence="1" key="2">
    <citation type="journal article" date="2015" name="Fish Shellfish Immunol.">
        <title>Early steps in the European eel (Anguilla anguilla)-Vibrio vulnificus interaction in the gills: Role of the RtxA13 toxin.</title>
        <authorList>
            <person name="Callol A."/>
            <person name="Pajuelo D."/>
            <person name="Ebbesson L."/>
            <person name="Teles M."/>
            <person name="MacKenzie S."/>
            <person name="Amaro C."/>
        </authorList>
    </citation>
    <scope>NUCLEOTIDE SEQUENCE</scope>
</reference>
<sequence length="56" mass="6244">MGVVRPYKGCNCSSWATIQMVKDQLISAQNNAGIDGRFRNVDSKIIFTGLKILRQT</sequence>
<accession>A0A0E9SQD0</accession>
<dbReference type="EMBL" id="GBXM01065066">
    <property type="protein sequence ID" value="JAH43511.1"/>
    <property type="molecule type" value="Transcribed_RNA"/>
</dbReference>